<feature type="compositionally biased region" description="Basic and acidic residues" evidence="1">
    <location>
        <begin position="52"/>
        <end position="64"/>
    </location>
</feature>
<dbReference type="PANTHER" id="PTHR23216:SF1">
    <property type="entry name" value="NUCLEOLAR AND COILED-BODY PHOSPHOPROTEIN 1"/>
    <property type="match status" value="1"/>
</dbReference>
<feature type="compositionally biased region" description="Acidic residues" evidence="1">
    <location>
        <begin position="469"/>
        <end position="532"/>
    </location>
</feature>
<feature type="compositionally biased region" description="Acidic residues" evidence="1">
    <location>
        <begin position="742"/>
        <end position="768"/>
    </location>
</feature>
<feature type="domain" description="2EXR" evidence="2">
    <location>
        <begin position="137"/>
        <end position="236"/>
    </location>
</feature>
<dbReference type="InterPro" id="IPR039191">
    <property type="entry name" value="Nopp140-like"/>
</dbReference>
<feature type="region of interest" description="Disordered" evidence="1">
    <location>
        <begin position="468"/>
        <end position="859"/>
    </location>
</feature>
<dbReference type="GeneID" id="87898963"/>
<feature type="compositionally biased region" description="Acidic residues" evidence="1">
    <location>
        <begin position="41"/>
        <end position="51"/>
    </location>
</feature>
<feature type="compositionally biased region" description="Acidic residues" evidence="1">
    <location>
        <begin position="825"/>
        <end position="859"/>
    </location>
</feature>
<feature type="compositionally biased region" description="Basic residues" evidence="1">
    <location>
        <begin position="599"/>
        <end position="608"/>
    </location>
</feature>
<dbReference type="Pfam" id="PF20150">
    <property type="entry name" value="2EXR"/>
    <property type="match status" value="1"/>
</dbReference>
<dbReference type="RefSeq" id="XP_062730353.1">
    <property type="nucleotide sequence ID" value="XM_062879481.1"/>
</dbReference>
<gene>
    <name evidence="3" type="ORF">QC761_502450</name>
</gene>
<evidence type="ECO:0000313" key="4">
    <source>
        <dbReference type="Proteomes" id="UP001322138"/>
    </source>
</evidence>
<feature type="compositionally biased region" description="Basic and acidic residues" evidence="1">
    <location>
        <begin position="114"/>
        <end position="123"/>
    </location>
</feature>
<sequence>MPRRDEDDDEGGGTGLYVSELAEDSLEEGNPFATHISHSDVDDDDDDDDESSGSHEEGSDREDPSDGDEEEEYSEHDGRFDLIDDMAADSSEEESEEDDGGEDDSEDSFDSDDDKNGTRRILFQDKRSSKKRSQFIPQFSRLPLELQQLIWKQFCPDLSEKARFYEFQIVGHLVPQNGNPPEIWETVQLEQQTKAARTVLAIHHQSRKFALRYLPDELALRGGCGSVRFHSQRDVVFIDRVASAMSRHFPPWPMPVIPGVTDRIRNIAFEKGLFFLTGDPMLQSFTCAFPNLQHAFFLAKYNHCEARNLLWCADPGANHYTLTSEEEAEIQHGRRGHETKNFVEYRWVWPNVEKRAAEARRASVADARPTSADEVNGTSNTRSPGVVEEEFLTITPEEIACYAADDMRGLDDSDSDSDSDEEEEPGTYVQRAWSLGFKVWPVIEFFDKRGERAFQKLLQWKEDGATDVAFDDEDYSDEGEEIPDEYESSGIDDSEIESGDSDEDSDDLNIVDVDNSDGSDGSNEGDSEDDGEGGGSVVDSEDEGVDGDRPLIDLAGEDGNEHNDEVFTGFSSPEPESVTLRASSSVEEVSDAESDRQAARARLKRRRNRIMESSDVENDSDDHKDDVPRPAKRPRRVVDSDSDDENGTSEEEEVVPRPTKRARRVVDSDSEEEDGSAEKDEDDKMPQLIKRARRDSTALLVRPDDDTDQEVRKMRANKRLRAVISDDSEDDDDGHHNSSKEEEGEEQESDSQSSEETDESESEDEENEQFSRSRKATSALAQKLGLTGGRGRIPMPPSESEDDEDDDDDIERKRGDDYDVGNYEVFEDDDEDMEEVNRDGEDEEEIFGGEDYDEDEEDY</sequence>
<feature type="compositionally biased region" description="Acidic residues" evidence="1">
    <location>
        <begin position="640"/>
        <end position="653"/>
    </location>
</feature>
<feature type="region of interest" description="Disordered" evidence="1">
    <location>
        <begin position="407"/>
        <end position="428"/>
    </location>
</feature>
<feature type="compositionally biased region" description="Acidic residues" evidence="1">
    <location>
        <begin position="412"/>
        <end position="425"/>
    </location>
</feature>
<feature type="region of interest" description="Disordered" evidence="1">
    <location>
        <begin position="1"/>
        <end position="123"/>
    </location>
</feature>
<dbReference type="PANTHER" id="PTHR23216">
    <property type="entry name" value="NUCLEOLAR AND COILED-BODY PHOSPHOPROTEIN 1"/>
    <property type="match status" value="1"/>
</dbReference>
<feature type="compositionally biased region" description="Basic and acidic residues" evidence="1">
    <location>
        <begin position="676"/>
        <end position="685"/>
    </location>
</feature>
<organism evidence="3 4">
    <name type="scientific">Podospora bellae-mahoneyi</name>
    <dbReference type="NCBI Taxonomy" id="2093777"/>
    <lineage>
        <taxon>Eukaryota</taxon>
        <taxon>Fungi</taxon>
        <taxon>Dikarya</taxon>
        <taxon>Ascomycota</taxon>
        <taxon>Pezizomycotina</taxon>
        <taxon>Sordariomycetes</taxon>
        <taxon>Sordariomycetidae</taxon>
        <taxon>Sordariales</taxon>
        <taxon>Podosporaceae</taxon>
        <taxon>Podospora</taxon>
    </lineage>
</organism>
<reference evidence="3 4" key="1">
    <citation type="journal article" date="2023" name="bioRxiv">
        <title>High-quality genome assemblies of four members of thePodospora anserinaspecies complex.</title>
        <authorList>
            <person name="Ament-Velasquez S.L."/>
            <person name="Vogan A.A."/>
            <person name="Wallerman O."/>
            <person name="Hartmann F."/>
            <person name="Gautier V."/>
            <person name="Silar P."/>
            <person name="Giraud T."/>
            <person name="Johannesson H."/>
        </authorList>
    </citation>
    <scope>NUCLEOTIDE SEQUENCE [LARGE SCALE GENOMIC DNA]</scope>
    <source>
        <strain evidence="3 4">CBS 112042</strain>
    </source>
</reference>
<feature type="compositionally biased region" description="Acidic residues" evidence="1">
    <location>
        <begin position="83"/>
        <end position="113"/>
    </location>
</feature>
<feature type="compositionally biased region" description="Acidic residues" evidence="1">
    <location>
        <begin position="799"/>
        <end position="809"/>
    </location>
</feature>
<proteinExistence type="predicted"/>
<accession>A0ABR0FF49</accession>
<evidence type="ECO:0000313" key="3">
    <source>
        <dbReference type="EMBL" id="KAK4641377.1"/>
    </source>
</evidence>
<dbReference type="InterPro" id="IPR045518">
    <property type="entry name" value="2EXR"/>
</dbReference>
<feature type="compositionally biased region" description="Acidic residues" evidence="1">
    <location>
        <begin position="1"/>
        <end position="11"/>
    </location>
</feature>
<keyword evidence="4" id="KW-1185">Reference proteome</keyword>
<feature type="region of interest" description="Disordered" evidence="1">
    <location>
        <begin position="360"/>
        <end position="389"/>
    </location>
</feature>
<dbReference type="EMBL" id="JAFFGZ010000007">
    <property type="protein sequence ID" value="KAK4641377.1"/>
    <property type="molecule type" value="Genomic_DNA"/>
</dbReference>
<evidence type="ECO:0000256" key="1">
    <source>
        <dbReference type="SAM" id="MobiDB-lite"/>
    </source>
</evidence>
<dbReference type="Proteomes" id="UP001322138">
    <property type="component" value="Unassembled WGS sequence"/>
</dbReference>
<protein>
    <recommendedName>
        <fullName evidence="2">2EXR domain-containing protein</fullName>
    </recommendedName>
</protein>
<evidence type="ECO:0000259" key="2">
    <source>
        <dbReference type="Pfam" id="PF20150"/>
    </source>
</evidence>
<feature type="compositionally biased region" description="Acidic residues" evidence="1">
    <location>
        <begin position="65"/>
        <end position="74"/>
    </location>
</feature>
<comment type="caution">
    <text evidence="3">The sequence shown here is derived from an EMBL/GenBank/DDBJ whole genome shotgun (WGS) entry which is preliminary data.</text>
</comment>
<name>A0ABR0FF49_9PEZI</name>